<dbReference type="GO" id="GO:0043709">
    <property type="term" value="P:cell adhesion involved in single-species biofilm formation"/>
    <property type="evidence" value="ECO:0007669"/>
    <property type="project" value="TreeGrafter"/>
</dbReference>
<keyword evidence="5" id="KW-1185">Reference proteome</keyword>
<accession>A0A8J7E0A3</accession>
<gene>
    <name evidence="4" type="ORF">IQ249_22775</name>
</gene>
<feature type="domain" description="Response regulatory" evidence="2">
    <location>
        <begin position="13"/>
        <end position="129"/>
    </location>
</feature>
<dbReference type="Gene3D" id="3.30.450.20">
    <property type="entry name" value="PAS domain"/>
    <property type="match status" value="1"/>
</dbReference>
<dbReference type="PROSITE" id="PS50110">
    <property type="entry name" value="RESPONSE_REGULATORY"/>
    <property type="match status" value="1"/>
</dbReference>
<dbReference type="PANTHER" id="PTHR45138:SF9">
    <property type="entry name" value="DIGUANYLATE CYCLASE DGCM-RELATED"/>
    <property type="match status" value="1"/>
</dbReference>
<dbReference type="SUPFAM" id="SSF55073">
    <property type="entry name" value="Nucleotide cyclase"/>
    <property type="match status" value="1"/>
</dbReference>
<name>A0A8J7E0A3_9CYAN</name>
<dbReference type="GO" id="GO:1902201">
    <property type="term" value="P:negative regulation of bacterial-type flagellum-dependent cell motility"/>
    <property type="evidence" value="ECO:0007669"/>
    <property type="project" value="TreeGrafter"/>
</dbReference>
<evidence type="ECO:0000313" key="4">
    <source>
        <dbReference type="EMBL" id="MBE9118718.1"/>
    </source>
</evidence>
<proteinExistence type="predicted"/>
<feature type="domain" description="GGDEF" evidence="3">
    <location>
        <begin position="307"/>
        <end position="444"/>
    </location>
</feature>
<protein>
    <submittedName>
        <fullName evidence="4">Diguanylate cyclase</fullName>
    </submittedName>
</protein>
<dbReference type="InterPro" id="IPR035965">
    <property type="entry name" value="PAS-like_dom_sf"/>
</dbReference>
<dbReference type="SMART" id="SM00267">
    <property type="entry name" value="GGDEF"/>
    <property type="match status" value="1"/>
</dbReference>
<dbReference type="PROSITE" id="PS50887">
    <property type="entry name" value="GGDEF"/>
    <property type="match status" value="1"/>
</dbReference>
<dbReference type="NCBIfam" id="TIGR00254">
    <property type="entry name" value="GGDEF"/>
    <property type="match status" value="1"/>
</dbReference>
<comment type="caution">
    <text evidence="4">The sequence shown here is derived from an EMBL/GenBank/DDBJ whole genome shotgun (WGS) entry which is preliminary data.</text>
</comment>
<reference evidence="4" key="1">
    <citation type="submission" date="2020-10" db="EMBL/GenBank/DDBJ databases">
        <authorList>
            <person name="Castelo-Branco R."/>
            <person name="Eusebio N."/>
            <person name="Adriana R."/>
            <person name="Vieira A."/>
            <person name="Brugerolle De Fraissinette N."/>
            <person name="Rezende De Castro R."/>
            <person name="Schneider M.P."/>
            <person name="Vasconcelos V."/>
            <person name="Leao P.N."/>
        </authorList>
    </citation>
    <scope>NUCLEOTIDE SEQUENCE</scope>
    <source>
        <strain evidence="4">LEGE 07157</strain>
    </source>
</reference>
<evidence type="ECO:0000259" key="2">
    <source>
        <dbReference type="PROSITE" id="PS50110"/>
    </source>
</evidence>
<dbReference type="InterPro" id="IPR000014">
    <property type="entry name" value="PAS"/>
</dbReference>
<dbReference type="Proteomes" id="UP000654482">
    <property type="component" value="Unassembled WGS sequence"/>
</dbReference>
<dbReference type="InterPro" id="IPR011006">
    <property type="entry name" value="CheY-like_superfamily"/>
</dbReference>
<dbReference type="PANTHER" id="PTHR45138">
    <property type="entry name" value="REGULATORY COMPONENTS OF SENSORY TRANSDUCTION SYSTEM"/>
    <property type="match status" value="1"/>
</dbReference>
<dbReference type="InterPro" id="IPR050469">
    <property type="entry name" value="Diguanylate_Cyclase"/>
</dbReference>
<organism evidence="4 5">
    <name type="scientific">Lusitaniella coriacea LEGE 07157</name>
    <dbReference type="NCBI Taxonomy" id="945747"/>
    <lineage>
        <taxon>Bacteria</taxon>
        <taxon>Bacillati</taxon>
        <taxon>Cyanobacteriota</taxon>
        <taxon>Cyanophyceae</taxon>
        <taxon>Spirulinales</taxon>
        <taxon>Lusitaniellaceae</taxon>
        <taxon>Lusitaniella</taxon>
    </lineage>
</organism>
<evidence type="ECO:0000259" key="3">
    <source>
        <dbReference type="PROSITE" id="PS50887"/>
    </source>
</evidence>
<dbReference type="FunFam" id="3.30.70.270:FF:000001">
    <property type="entry name" value="Diguanylate cyclase domain protein"/>
    <property type="match status" value="1"/>
</dbReference>
<dbReference type="CDD" id="cd00130">
    <property type="entry name" value="PAS"/>
    <property type="match status" value="1"/>
</dbReference>
<dbReference type="SUPFAM" id="SSF55785">
    <property type="entry name" value="PYP-like sensor domain (PAS domain)"/>
    <property type="match status" value="1"/>
</dbReference>
<dbReference type="GO" id="GO:0052621">
    <property type="term" value="F:diguanylate cyclase activity"/>
    <property type="evidence" value="ECO:0007669"/>
    <property type="project" value="TreeGrafter"/>
</dbReference>
<dbReference type="Pfam" id="PF00990">
    <property type="entry name" value="GGDEF"/>
    <property type="match status" value="1"/>
</dbReference>
<dbReference type="GO" id="GO:0005886">
    <property type="term" value="C:plasma membrane"/>
    <property type="evidence" value="ECO:0007669"/>
    <property type="project" value="TreeGrafter"/>
</dbReference>
<dbReference type="EMBL" id="JADEWZ010000057">
    <property type="protein sequence ID" value="MBE9118718.1"/>
    <property type="molecule type" value="Genomic_DNA"/>
</dbReference>
<dbReference type="CDD" id="cd19920">
    <property type="entry name" value="REC_PA4781-like"/>
    <property type="match status" value="1"/>
</dbReference>
<dbReference type="Gene3D" id="6.10.250.690">
    <property type="match status" value="1"/>
</dbReference>
<dbReference type="Pfam" id="PF00072">
    <property type="entry name" value="Response_reg"/>
    <property type="match status" value="1"/>
</dbReference>
<dbReference type="Gene3D" id="3.40.50.2300">
    <property type="match status" value="1"/>
</dbReference>
<dbReference type="AlphaFoldDB" id="A0A8J7E0A3"/>
<sequence>MNQDLSSLPSKGHIFAIDDTPENLSFLTQLLSDQGYQVRVSSNGKRALKSLLSNPPDLILLDIMMPQMSGYEVCQRLKIVRKTRNIPVIFLSALDEAMDKVKAFESGGVDYITKPFEAVEVLARIKNHLHLRSLQNELQQQKELLSSILNSSLDGVAAFESVRDEEGEIIDFKWLVANPNASRMTGISPCSLMGRNLLETCLDYQDPELFEALVNVAETGENLKREFFCEGRSPHVWLQIVAVKLGDGLAITCRDVTEYKELAMALQQANQELSYLASTDSLTQIPNRRSFDRILQREWQRCFRDSQRLALILCDLDYFKAYNDYYGHQQGDECLRQVAKALKRSIQRPGDFVARYGGEEFGIILPNTNEEGATRVAQWVQNEVRQLKIPHIRSQVGKYVTLSLGIGCVRPTTKLEPKTLFATADAALYQAKQEGRDRAVVIPILLNA</sequence>
<dbReference type="CDD" id="cd01949">
    <property type="entry name" value="GGDEF"/>
    <property type="match status" value="1"/>
</dbReference>
<dbReference type="SUPFAM" id="SSF52172">
    <property type="entry name" value="CheY-like"/>
    <property type="match status" value="1"/>
</dbReference>
<keyword evidence="1" id="KW-0597">Phosphoprotein</keyword>
<evidence type="ECO:0000256" key="1">
    <source>
        <dbReference type="PROSITE-ProRule" id="PRU00169"/>
    </source>
</evidence>
<dbReference type="Gene3D" id="3.30.70.270">
    <property type="match status" value="1"/>
</dbReference>
<dbReference type="SMART" id="SM00448">
    <property type="entry name" value="REC"/>
    <property type="match status" value="1"/>
</dbReference>
<feature type="modified residue" description="4-aspartylphosphate" evidence="1">
    <location>
        <position position="62"/>
    </location>
</feature>
<dbReference type="InterPro" id="IPR029787">
    <property type="entry name" value="Nucleotide_cyclase"/>
</dbReference>
<dbReference type="InterPro" id="IPR000160">
    <property type="entry name" value="GGDEF_dom"/>
</dbReference>
<evidence type="ECO:0000313" key="5">
    <source>
        <dbReference type="Proteomes" id="UP000654482"/>
    </source>
</evidence>
<dbReference type="InterPro" id="IPR001789">
    <property type="entry name" value="Sig_transdc_resp-reg_receiver"/>
</dbReference>
<dbReference type="InterPro" id="IPR043128">
    <property type="entry name" value="Rev_trsase/Diguanyl_cyclase"/>
</dbReference>
<dbReference type="GO" id="GO:0000160">
    <property type="term" value="P:phosphorelay signal transduction system"/>
    <property type="evidence" value="ECO:0007669"/>
    <property type="project" value="InterPro"/>
</dbReference>